<dbReference type="Proteomes" id="UP000623467">
    <property type="component" value="Unassembled WGS sequence"/>
</dbReference>
<evidence type="ECO:0000313" key="2">
    <source>
        <dbReference type="Proteomes" id="UP000623467"/>
    </source>
</evidence>
<dbReference type="AlphaFoldDB" id="A0A8H6ZMJ7"/>
<reference evidence="1" key="1">
    <citation type="submission" date="2020-05" db="EMBL/GenBank/DDBJ databases">
        <title>Mycena genomes resolve the evolution of fungal bioluminescence.</title>
        <authorList>
            <person name="Tsai I.J."/>
        </authorList>
    </citation>
    <scope>NUCLEOTIDE SEQUENCE</scope>
    <source>
        <strain evidence="1">160909Yilan</strain>
    </source>
</reference>
<keyword evidence="2" id="KW-1185">Reference proteome</keyword>
<name>A0A8H6ZMJ7_9AGAR</name>
<proteinExistence type="predicted"/>
<protein>
    <submittedName>
        <fullName evidence="1">Uncharacterized protein</fullName>
    </submittedName>
</protein>
<organism evidence="1 2">
    <name type="scientific">Mycena sanguinolenta</name>
    <dbReference type="NCBI Taxonomy" id="230812"/>
    <lineage>
        <taxon>Eukaryota</taxon>
        <taxon>Fungi</taxon>
        <taxon>Dikarya</taxon>
        <taxon>Basidiomycota</taxon>
        <taxon>Agaricomycotina</taxon>
        <taxon>Agaricomycetes</taxon>
        <taxon>Agaricomycetidae</taxon>
        <taxon>Agaricales</taxon>
        <taxon>Marasmiineae</taxon>
        <taxon>Mycenaceae</taxon>
        <taxon>Mycena</taxon>
    </lineage>
</organism>
<dbReference type="EMBL" id="JACAZH010000001">
    <property type="protein sequence ID" value="KAF7378215.1"/>
    <property type="molecule type" value="Genomic_DNA"/>
</dbReference>
<accession>A0A8H6ZMJ7</accession>
<gene>
    <name evidence="1" type="ORF">MSAN_00246200</name>
</gene>
<evidence type="ECO:0000313" key="1">
    <source>
        <dbReference type="EMBL" id="KAF7378215.1"/>
    </source>
</evidence>
<dbReference type="OrthoDB" id="73875at2759"/>
<comment type="caution">
    <text evidence="1">The sequence shown here is derived from an EMBL/GenBank/DDBJ whole genome shotgun (WGS) entry which is preliminary data.</text>
</comment>
<sequence length="155" mass="17248">MFLRPPLHKWVSLFRKHENYLRVQWGSNTAIGDITEAAGWKILNCSPDVLTQDIRLVCMGETSMCQHLFSGHGAVDTIVRLSEDCGKGPFARVQKSWIPADQSMPADIAARIVRRDGSQPQVQALTLDTNFTAVDSSKLDKLNFLLGFLSSEPCD</sequence>